<dbReference type="Pfam" id="PF10508">
    <property type="entry name" value="Proteasom_PSMB"/>
    <property type="match status" value="1"/>
</dbReference>
<dbReference type="PANTHER" id="PTHR13554:SF10">
    <property type="entry name" value="26S PROTEASOME NON-ATPASE REGULATORY SUBUNIT 5"/>
    <property type="match status" value="1"/>
</dbReference>
<sequence length="436" mass="48561">MTKVYEAIDRLSRVSGSLQEYEDLYIMLRNLSRSGLEDAVSKHNLLDIFGHIDLSNSLKYSRGGFFDISPDRVCSFSRNRVTDVDNLVDGVENSSPEDIDIPMKIILEISKIATTEEITTASSARAFLIAFGINHPEGAKTLLKDASLRSHFDSLTGDEEVIRLSEAERFYNQAGLCLGYLSFFATLAEEEPIDFLANPIYTQRLVNCLASYLINSDPVITVCVIETIAQICRTIDGKRVLAAYLEPGACLNPLFLKTASAMLNASADTLPRILLALADVFILPNADDVSTLLPISELTHEWFNLISASSSPTRLLNRIWEIARQPFKEVRSAALNLLRAIASEPWGLVLFVQVPGFLEYLFNPTTEVGTAVDGSSLQPEKFKIIEQCDLTQERWKSEVTQWTLLDDETAVKLKRRVKDGVWGQTRAQAAVAMENE</sequence>
<comment type="caution">
    <text evidence="3">The sequence shown here is derived from an EMBL/GenBank/DDBJ whole genome shotgun (WGS) entry which is preliminary data.</text>
</comment>
<gene>
    <name evidence="3" type="ORF">TcWFU_001471</name>
</gene>
<dbReference type="SUPFAM" id="SSF48371">
    <property type="entry name" value="ARM repeat"/>
    <property type="match status" value="1"/>
</dbReference>
<keyword evidence="3" id="KW-0647">Proteasome</keyword>
<dbReference type="GO" id="GO:0000502">
    <property type="term" value="C:proteasome complex"/>
    <property type="evidence" value="ECO:0007669"/>
    <property type="project" value="UniProtKB-KW"/>
</dbReference>
<evidence type="ECO:0000256" key="2">
    <source>
        <dbReference type="ARBA" id="ARBA00014933"/>
    </source>
</evidence>
<name>A0ABR4QG32_9CEST</name>
<dbReference type="EMBL" id="JAKROA010000003">
    <property type="protein sequence ID" value="KAL5108491.1"/>
    <property type="molecule type" value="Genomic_DNA"/>
</dbReference>
<dbReference type="InterPro" id="IPR019538">
    <property type="entry name" value="PSMD5"/>
</dbReference>
<proteinExistence type="inferred from homology"/>
<reference evidence="3 4" key="1">
    <citation type="journal article" date="2022" name="Front. Cell. Infect. Microbiol.">
        <title>The Genomes of Two Strains of Taenia crassiceps the Animal Model for the Study of Human Cysticercosis.</title>
        <authorList>
            <person name="Bobes R.J."/>
            <person name="Estrada K."/>
            <person name="Rios-Valencia D.G."/>
            <person name="Calderon-Gallegos A."/>
            <person name="de la Torre P."/>
            <person name="Carrero J.C."/>
            <person name="Sanchez-Flores A."/>
            <person name="Laclette J.P."/>
        </authorList>
    </citation>
    <scope>NUCLEOTIDE SEQUENCE [LARGE SCALE GENOMIC DNA]</scope>
    <source>
        <strain evidence="3">WFUcys</strain>
    </source>
</reference>
<comment type="similarity">
    <text evidence="1">Belongs to the proteasome subunit S5B/HSM3 family.</text>
</comment>
<dbReference type="InterPro" id="IPR016024">
    <property type="entry name" value="ARM-type_fold"/>
</dbReference>
<keyword evidence="4" id="KW-1185">Reference proteome</keyword>
<evidence type="ECO:0000313" key="4">
    <source>
        <dbReference type="Proteomes" id="UP001651158"/>
    </source>
</evidence>
<dbReference type="Proteomes" id="UP001651158">
    <property type="component" value="Unassembled WGS sequence"/>
</dbReference>
<accession>A0ABR4QG32</accession>
<evidence type="ECO:0000256" key="1">
    <source>
        <dbReference type="ARBA" id="ARBA00006823"/>
    </source>
</evidence>
<organism evidence="3 4">
    <name type="scientific">Taenia crassiceps</name>
    <dbReference type="NCBI Taxonomy" id="6207"/>
    <lineage>
        <taxon>Eukaryota</taxon>
        <taxon>Metazoa</taxon>
        <taxon>Spiralia</taxon>
        <taxon>Lophotrochozoa</taxon>
        <taxon>Platyhelminthes</taxon>
        <taxon>Cestoda</taxon>
        <taxon>Eucestoda</taxon>
        <taxon>Cyclophyllidea</taxon>
        <taxon>Taeniidae</taxon>
        <taxon>Taenia</taxon>
    </lineage>
</organism>
<dbReference type="PANTHER" id="PTHR13554">
    <property type="entry name" value="26S PROTEASOME NON-ATPASE REGULATORY SUBUNIT 5-RELATED"/>
    <property type="match status" value="1"/>
</dbReference>
<protein>
    <recommendedName>
        <fullName evidence="2">26S proteasome non-ATPase regulatory subunit 5</fullName>
    </recommendedName>
</protein>
<evidence type="ECO:0000313" key="3">
    <source>
        <dbReference type="EMBL" id="KAL5108491.1"/>
    </source>
</evidence>